<gene>
    <name evidence="2" type="ORF">F8A88_10410</name>
</gene>
<dbReference type="InterPro" id="IPR054656">
    <property type="entry name" value="DVU_1557-like"/>
</dbReference>
<evidence type="ECO:0000259" key="1">
    <source>
        <dbReference type="Pfam" id="PF24292"/>
    </source>
</evidence>
<name>A0A6N6N3S1_9BACT</name>
<dbReference type="Pfam" id="PF24292">
    <property type="entry name" value="DUF7479"/>
    <property type="match status" value="1"/>
</dbReference>
<dbReference type="EMBL" id="WAIE01000004">
    <property type="protein sequence ID" value="KAB1441354.1"/>
    <property type="molecule type" value="Genomic_DNA"/>
</dbReference>
<reference evidence="2 3" key="1">
    <citation type="journal article" date="2017" name="Int. J. Syst. Evol. Microbiol.">
        <title>Desulfovibrio senegalensis sp. nov., a mesophilic sulfate reducer isolated from marine sediment.</title>
        <authorList>
            <person name="Thioye A."/>
            <person name="Gam Z.B.A."/>
            <person name="Mbengue M."/>
            <person name="Cayol J.L."/>
            <person name="Joseph-Bartoli M."/>
            <person name="Toure-Kane C."/>
            <person name="Labat M."/>
        </authorList>
    </citation>
    <scope>NUCLEOTIDE SEQUENCE [LARGE SCALE GENOMIC DNA]</scope>
    <source>
        <strain evidence="2 3">DSM 101509</strain>
    </source>
</reference>
<evidence type="ECO:0000313" key="3">
    <source>
        <dbReference type="Proteomes" id="UP000438699"/>
    </source>
</evidence>
<comment type="caution">
    <text evidence="2">The sequence shown here is derived from an EMBL/GenBank/DDBJ whole genome shotgun (WGS) entry which is preliminary data.</text>
</comment>
<feature type="domain" description="DUF7479" evidence="1">
    <location>
        <begin position="13"/>
        <end position="71"/>
    </location>
</feature>
<keyword evidence="3" id="KW-1185">Reference proteome</keyword>
<dbReference type="GO" id="GO:0003677">
    <property type="term" value="F:DNA binding"/>
    <property type="evidence" value="ECO:0007669"/>
    <property type="project" value="UniProtKB-KW"/>
</dbReference>
<keyword evidence="2" id="KW-0238">DNA-binding</keyword>
<accession>A0A6N6N3S1</accession>
<dbReference type="AlphaFoldDB" id="A0A6N6N3S1"/>
<dbReference type="NCBIfam" id="NF045645">
    <property type="entry name" value="DVU_1557_fam"/>
    <property type="match status" value="1"/>
</dbReference>
<proteinExistence type="predicted"/>
<protein>
    <submittedName>
        <fullName evidence="2">DNA-binding protein</fullName>
    </submittedName>
</protein>
<dbReference type="OrthoDB" id="1753012at2"/>
<dbReference type="InterPro" id="IPR055902">
    <property type="entry name" value="DUF7479"/>
</dbReference>
<organism evidence="2 3">
    <name type="scientific">Pseudodesulfovibrio senegalensis</name>
    <dbReference type="NCBI Taxonomy" id="1721087"/>
    <lineage>
        <taxon>Bacteria</taxon>
        <taxon>Pseudomonadati</taxon>
        <taxon>Thermodesulfobacteriota</taxon>
        <taxon>Desulfovibrionia</taxon>
        <taxon>Desulfovibrionales</taxon>
        <taxon>Desulfovibrionaceae</taxon>
    </lineage>
</organism>
<dbReference type="Proteomes" id="UP000438699">
    <property type="component" value="Unassembled WGS sequence"/>
</dbReference>
<sequence length="71" mass="7795">MSVIRVPEADAQGWSCDACGEPLVPAPVDLEYLDSRFTVELPRCAKCGFVLIPEALAMGKMLEVEKLLEDK</sequence>
<dbReference type="RefSeq" id="WP_151151097.1">
    <property type="nucleotide sequence ID" value="NZ_WAIE01000004.1"/>
</dbReference>
<evidence type="ECO:0000313" key="2">
    <source>
        <dbReference type="EMBL" id="KAB1441354.1"/>
    </source>
</evidence>